<dbReference type="Proteomes" id="UP000008063">
    <property type="component" value="Unassembled WGS sequence"/>
</dbReference>
<name>F8QK13_SERL3</name>
<keyword evidence="2" id="KW-1185">Reference proteome</keyword>
<evidence type="ECO:0000313" key="2">
    <source>
        <dbReference type="Proteomes" id="UP000008063"/>
    </source>
</evidence>
<sequence length="50" mass="5646">MKHGNTLKGHVSIKFVQVVIMVIQFVQEGHRVAVEIGKTYDPPLVRRTTS</sequence>
<reference evidence="2" key="1">
    <citation type="journal article" date="2011" name="Science">
        <title>The plant cell wall-decomposing machinery underlies the functional diversity of forest fungi.</title>
        <authorList>
            <person name="Eastwood D.C."/>
            <person name="Floudas D."/>
            <person name="Binder M."/>
            <person name="Majcherczyk A."/>
            <person name="Schneider P."/>
            <person name="Aerts A."/>
            <person name="Asiegbu F.O."/>
            <person name="Baker S.E."/>
            <person name="Barry K."/>
            <person name="Bendiksby M."/>
            <person name="Blumentritt M."/>
            <person name="Coutinho P.M."/>
            <person name="Cullen D."/>
            <person name="de Vries R.P."/>
            <person name="Gathman A."/>
            <person name="Goodell B."/>
            <person name="Henrissat B."/>
            <person name="Ihrmark K."/>
            <person name="Kauserud H."/>
            <person name="Kohler A."/>
            <person name="LaButti K."/>
            <person name="Lapidus A."/>
            <person name="Lavin J.L."/>
            <person name="Lee Y.-H."/>
            <person name="Lindquist E."/>
            <person name="Lilly W."/>
            <person name="Lucas S."/>
            <person name="Morin E."/>
            <person name="Murat C."/>
            <person name="Oguiza J.A."/>
            <person name="Park J."/>
            <person name="Pisabarro A.G."/>
            <person name="Riley R."/>
            <person name="Rosling A."/>
            <person name="Salamov A."/>
            <person name="Schmidt O."/>
            <person name="Schmutz J."/>
            <person name="Skrede I."/>
            <person name="Stenlid J."/>
            <person name="Wiebenga A."/>
            <person name="Xie X."/>
            <person name="Kuees U."/>
            <person name="Hibbett D.S."/>
            <person name="Hoffmeister D."/>
            <person name="Hoegberg N."/>
            <person name="Martin F."/>
            <person name="Grigoriev I.V."/>
            <person name="Watkinson S.C."/>
        </authorList>
    </citation>
    <scope>NUCLEOTIDE SEQUENCE [LARGE SCALE GENOMIC DNA]</scope>
    <source>
        <strain evidence="2">strain S7.3</strain>
    </source>
</reference>
<dbReference type="AlphaFoldDB" id="F8QK13"/>
<evidence type="ECO:0000313" key="1">
    <source>
        <dbReference type="EMBL" id="EGN91357.1"/>
    </source>
</evidence>
<protein>
    <submittedName>
        <fullName evidence="1">Uncharacterized protein</fullName>
    </submittedName>
</protein>
<organism evidence="2">
    <name type="scientific">Serpula lacrymans var. lacrymans (strain S7.3)</name>
    <name type="common">Dry rot fungus</name>
    <dbReference type="NCBI Taxonomy" id="936435"/>
    <lineage>
        <taxon>Eukaryota</taxon>
        <taxon>Fungi</taxon>
        <taxon>Dikarya</taxon>
        <taxon>Basidiomycota</taxon>
        <taxon>Agaricomycotina</taxon>
        <taxon>Agaricomycetes</taxon>
        <taxon>Agaricomycetidae</taxon>
        <taxon>Boletales</taxon>
        <taxon>Coniophorineae</taxon>
        <taxon>Serpulaceae</taxon>
        <taxon>Serpula</taxon>
    </lineage>
</organism>
<gene>
    <name evidence="1" type="ORF">SERLA73DRAFT_80617</name>
</gene>
<accession>F8QK13</accession>
<dbReference type="InParanoid" id="F8QK13"/>
<proteinExistence type="predicted"/>
<dbReference type="EMBL" id="GL945856">
    <property type="protein sequence ID" value="EGN91357.1"/>
    <property type="molecule type" value="Genomic_DNA"/>
</dbReference>
<dbReference type="HOGENOM" id="CLU_3125971_0_0_1"/>